<dbReference type="PROSITE" id="PS52034">
    <property type="entry name" value="PEPTIDASE_M32"/>
    <property type="match status" value="1"/>
</dbReference>
<proteinExistence type="inferred from homology"/>
<dbReference type="GO" id="GO:0006508">
    <property type="term" value="P:proteolysis"/>
    <property type="evidence" value="ECO:0007669"/>
    <property type="project" value="UniProtKB-UniRule"/>
</dbReference>
<keyword evidence="5" id="KW-1185">Reference proteome</keyword>
<dbReference type="PIRSF" id="PIRSF006615">
    <property type="entry name" value="Zn_crbxpep_Taq"/>
    <property type="match status" value="1"/>
</dbReference>
<dbReference type="PANTHER" id="PTHR34217:SF1">
    <property type="entry name" value="CARBOXYPEPTIDASE 1"/>
    <property type="match status" value="1"/>
</dbReference>
<dbReference type="GO" id="GO:0046872">
    <property type="term" value="F:metal ion binding"/>
    <property type="evidence" value="ECO:0007669"/>
    <property type="project" value="UniProtKB-KW"/>
</dbReference>
<keyword evidence="1" id="KW-0482">Metalloprotease</keyword>
<dbReference type="OrthoDB" id="7244at2157"/>
<dbReference type="GO" id="GO:0004181">
    <property type="term" value="F:metallocarboxypeptidase activity"/>
    <property type="evidence" value="ECO:0007669"/>
    <property type="project" value="UniProtKB-UniRule"/>
</dbReference>
<dbReference type="PANTHER" id="PTHR34217">
    <property type="entry name" value="METAL-DEPENDENT CARBOXYPEPTIDASE"/>
    <property type="match status" value="1"/>
</dbReference>
<comment type="caution">
    <text evidence="4">The sequence shown here is derived from an EMBL/GenBank/DDBJ whole genome shotgun (WGS) entry which is preliminary data.</text>
</comment>
<dbReference type="AlphaFoldDB" id="A0A6B0GWL1"/>
<dbReference type="InterPro" id="IPR001333">
    <property type="entry name" value="Peptidase_M32_Taq"/>
</dbReference>
<feature type="binding site" evidence="2">
    <location>
        <position position="268"/>
    </location>
    <ligand>
        <name>Zn(2+)</name>
        <dbReference type="ChEBI" id="CHEBI:29105"/>
        <note>catalytic</note>
    </ligand>
</feature>
<comment type="similarity">
    <text evidence="1">Belongs to the peptidase M32 family.</text>
</comment>
<dbReference type="CDD" id="cd06460">
    <property type="entry name" value="M32_Taq"/>
    <property type="match status" value="1"/>
</dbReference>
<feature type="binding site" evidence="2">
    <location>
        <position position="294"/>
    </location>
    <ligand>
        <name>Zn(2+)</name>
        <dbReference type="ChEBI" id="CHEBI:29105"/>
        <note>catalytic</note>
    </ligand>
</feature>
<evidence type="ECO:0000256" key="1">
    <source>
        <dbReference type="PIRNR" id="PIRNR006615"/>
    </source>
</evidence>
<dbReference type="PRINTS" id="PR00998">
    <property type="entry name" value="CRBOXYPTASET"/>
</dbReference>
<keyword evidence="1" id="KW-0645">Protease</keyword>
<keyword evidence="1 2" id="KW-0479">Metal-binding</keyword>
<keyword evidence="2" id="KW-0862">Zinc</keyword>
<dbReference type="RefSeq" id="WP_158206609.1">
    <property type="nucleotide sequence ID" value="NZ_WSZK01000048.1"/>
</dbReference>
<dbReference type="SUPFAM" id="SSF55486">
    <property type="entry name" value="Metalloproteases ('zincins'), catalytic domain"/>
    <property type="match status" value="1"/>
</dbReference>
<feature type="binding site" evidence="2">
    <location>
        <position position="264"/>
    </location>
    <ligand>
        <name>Zn(2+)</name>
        <dbReference type="ChEBI" id="CHEBI:29105"/>
        <note>catalytic</note>
    </ligand>
</feature>
<comment type="catalytic activity">
    <reaction evidence="1">
        <text>Release of a C-terminal amino acid with broad specificity, except for -Pro.</text>
        <dbReference type="EC" id="3.4.17.19"/>
    </reaction>
</comment>
<reference evidence="4 5" key="1">
    <citation type="submission" date="2019-12" db="EMBL/GenBank/DDBJ databases">
        <title>Halocatena pleomorpha gen. nov. sp. nov., an extremely halophilic archaeon of family Halobacteriaceae isolated from saltpan soil.</title>
        <authorList>
            <person name="Pal Y."/>
            <person name="Verma A."/>
            <person name="Krishnamurthi S."/>
            <person name="Kumar P."/>
        </authorList>
    </citation>
    <scope>NUCLEOTIDE SEQUENCE [LARGE SCALE GENOMIC DNA]</scope>
    <source>
        <strain evidence="4 5">JCM 16495</strain>
    </source>
</reference>
<dbReference type="Pfam" id="PF02074">
    <property type="entry name" value="Peptidase_M32"/>
    <property type="match status" value="1"/>
</dbReference>
<comment type="function">
    <text evidence="1">Broad specificity carboxypetidase that releases amino acids sequentially from the C-terminus, including neutral, aromatic, polar and basic residues.</text>
</comment>
<keyword evidence="1" id="KW-0378">Hydrolase</keyword>
<dbReference type="EC" id="3.4.17.19" evidence="1"/>
<evidence type="ECO:0000256" key="2">
    <source>
        <dbReference type="PIRSR" id="PIRSR006615-1"/>
    </source>
</evidence>
<evidence type="ECO:0000256" key="3">
    <source>
        <dbReference type="PIRSR" id="PIRSR006615-2"/>
    </source>
</evidence>
<dbReference type="Gene3D" id="1.10.1370.30">
    <property type="match status" value="1"/>
</dbReference>
<dbReference type="Proteomes" id="UP000451471">
    <property type="component" value="Unassembled WGS sequence"/>
</dbReference>
<gene>
    <name evidence="4" type="ORF">GQS65_21165</name>
</gene>
<comment type="cofactor">
    <cofactor evidence="2">
        <name>Zn(2+)</name>
        <dbReference type="ChEBI" id="CHEBI:29105"/>
    </cofactor>
    <text evidence="2">Binds 1 zinc ion per subunit.</text>
</comment>
<protein>
    <recommendedName>
        <fullName evidence="1">Metal-dependent carboxypeptidase</fullName>
        <ecNumber evidence="1">3.4.17.19</ecNumber>
    </recommendedName>
</protein>
<sequence>MTDVDAAYEELYAEARHAGTLSTVDELLYWDEQVTMPSGGSPGRSTQRAAVAKARHRTLTDDRTGRLLARLEATELRPERAALVREVARERDDAMRIPESLVERLQSKLSEAQPAWREARRADAFEVFEPQLRRIIELKREVADHFDHDSRFETLYAVGEFNEPYLPLSTVETVLDRLGEELPPLIRAVRESPVEPPRLFEGSFPAAEQRPLHRAALDHVGYDWDHGRFDEAPHPFSNGTVYDARVTTRFDESNLLAGLTSTLHEFGHATYTRGLPAEHFGTPLGTARSMVVHESQSRFWENHVGRSRAFWAGFTPTVADALPRDVSVDDVYAAANRVTVGPLRGHADELTYHLHILVRYEIERALVEGRIDVSEVPAVWNEKYERYLGVTPSSDTEGCLQDIHWSVGSVASFQNYTLGSVLAAQLFAAASRDLPDVDHAIEAGDFEPLTDWLGAAVHRHGQRYETPELVERATGESLTADYFLDYVDEKFGTLYDL</sequence>
<accession>A0A6B0GWL1</accession>
<feature type="active site" description="Proton donor/acceptor" evidence="3">
    <location>
        <position position="265"/>
    </location>
</feature>
<evidence type="ECO:0000313" key="4">
    <source>
        <dbReference type="EMBL" id="MWG36963.1"/>
    </source>
</evidence>
<name>A0A6B0GWL1_9EURY</name>
<organism evidence="4 5">
    <name type="scientific">Halomarina oriensis</name>
    <dbReference type="NCBI Taxonomy" id="671145"/>
    <lineage>
        <taxon>Archaea</taxon>
        <taxon>Methanobacteriati</taxon>
        <taxon>Methanobacteriota</taxon>
        <taxon>Stenosarchaea group</taxon>
        <taxon>Halobacteria</taxon>
        <taxon>Halobacteriales</taxon>
        <taxon>Natronomonadaceae</taxon>
        <taxon>Halomarina</taxon>
    </lineage>
</organism>
<keyword evidence="1 4" id="KW-0121">Carboxypeptidase</keyword>
<dbReference type="EMBL" id="WSZK01000048">
    <property type="protein sequence ID" value="MWG36963.1"/>
    <property type="molecule type" value="Genomic_DNA"/>
</dbReference>
<evidence type="ECO:0000313" key="5">
    <source>
        <dbReference type="Proteomes" id="UP000451471"/>
    </source>
</evidence>